<accession>A0A8H6Y243</accession>
<dbReference type="Gene3D" id="2.60.120.260">
    <property type="entry name" value="Galactose-binding domain-like"/>
    <property type="match status" value="1"/>
</dbReference>
<protein>
    <submittedName>
        <fullName evidence="3">Amidohydro-rel domain-containing protein</fullName>
    </submittedName>
</protein>
<proteinExistence type="predicted"/>
<keyword evidence="2" id="KW-1133">Transmembrane helix</keyword>
<evidence type="ECO:0000313" key="4">
    <source>
        <dbReference type="Proteomes" id="UP000620124"/>
    </source>
</evidence>
<feature type="compositionally biased region" description="Pro residues" evidence="1">
    <location>
        <begin position="197"/>
        <end position="207"/>
    </location>
</feature>
<feature type="transmembrane region" description="Helical" evidence="2">
    <location>
        <begin position="137"/>
        <end position="159"/>
    </location>
</feature>
<keyword evidence="2" id="KW-0472">Membrane</keyword>
<feature type="compositionally biased region" description="Low complexity" evidence="1">
    <location>
        <begin position="208"/>
        <end position="255"/>
    </location>
</feature>
<evidence type="ECO:0000313" key="3">
    <source>
        <dbReference type="EMBL" id="KAF7351878.1"/>
    </source>
</evidence>
<evidence type="ECO:0000256" key="1">
    <source>
        <dbReference type="SAM" id="MobiDB-lite"/>
    </source>
</evidence>
<reference evidence="3" key="1">
    <citation type="submission" date="2020-05" db="EMBL/GenBank/DDBJ databases">
        <title>Mycena genomes resolve the evolution of fungal bioluminescence.</title>
        <authorList>
            <person name="Tsai I.J."/>
        </authorList>
    </citation>
    <scope>NUCLEOTIDE SEQUENCE</scope>
    <source>
        <strain evidence="3">CCC161011</strain>
    </source>
</reference>
<feature type="compositionally biased region" description="Basic and acidic residues" evidence="1">
    <location>
        <begin position="256"/>
        <end position="265"/>
    </location>
</feature>
<gene>
    <name evidence="3" type="ORF">MVEN_01149400</name>
</gene>
<keyword evidence="2" id="KW-0812">Transmembrane</keyword>
<dbReference type="EMBL" id="JACAZI010000009">
    <property type="protein sequence ID" value="KAF7351878.1"/>
    <property type="molecule type" value="Genomic_DNA"/>
</dbReference>
<keyword evidence="4" id="KW-1185">Reference proteome</keyword>
<dbReference type="Proteomes" id="UP000620124">
    <property type="component" value="Unassembled WGS sequence"/>
</dbReference>
<dbReference type="OrthoDB" id="3067294at2759"/>
<comment type="caution">
    <text evidence="3">The sequence shown here is derived from an EMBL/GenBank/DDBJ whole genome shotgun (WGS) entry which is preliminary data.</text>
</comment>
<dbReference type="AlphaFoldDB" id="A0A8H6Y243"/>
<organism evidence="3 4">
    <name type="scientific">Mycena venus</name>
    <dbReference type="NCBI Taxonomy" id="2733690"/>
    <lineage>
        <taxon>Eukaryota</taxon>
        <taxon>Fungi</taxon>
        <taxon>Dikarya</taxon>
        <taxon>Basidiomycota</taxon>
        <taxon>Agaricomycotina</taxon>
        <taxon>Agaricomycetes</taxon>
        <taxon>Agaricomycetidae</taxon>
        <taxon>Agaricales</taxon>
        <taxon>Marasmiineae</taxon>
        <taxon>Mycenaceae</taxon>
        <taxon>Mycena</taxon>
    </lineage>
</organism>
<feature type="region of interest" description="Disordered" evidence="1">
    <location>
        <begin position="170"/>
        <end position="265"/>
    </location>
</feature>
<evidence type="ECO:0000256" key="2">
    <source>
        <dbReference type="SAM" id="Phobius"/>
    </source>
</evidence>
<name>A0A8H6Y243_9AGAR</name>
<sequence length="321" mass="32894">MSFSLIDDRDPKITYTGTWNLGGTPNEYNGTVSSSIKVGNHFSVPFTGTAIGVYGTFDSSSAGVETSYEIDGGPTTTVTSRSSGKDSFQQLFWQSDPVGTGPHTLVVTMVAVNTNFQAGEGTVWFDYFNSASSHAGLIGGVVAGVVVLILAAGLLFLYLRRRRKRNATSITPLPAPVPAPMAESSPQRAVSSGKRGPPNPHPNPNPGAPATAAYTPTSAPSSSYGPSESGASQSGRGASSTAGDTPTTTTAAHADSVADLKRRQQEVVSSYEAGINGGHAAGAAHTARGQRDARAGCGASACLYGYSTFEALGTGSTTSFL</sequence>